<evidence type="ECO:0000313" key="2">
    <source>
        <dbReference type="Proteomes" id="UP000799755"/>
    </source>
</evidence>
<comment type="caution">
    <text evidence="1">The sequence shown here is derived from an EMBL/GenBank/DDBJ whole genome shotgun (WGS) entry which is preliminary data.</text>
</comment>
<protein>
    <submittedName>
        <fullName evidence="1">Uncharacterized protein</fullName>
    </submittedName>
</protein>
<accession>A0ACB6RBJ0</accession>
<sequence>MQNFVRGRANSPQNSRPSSAHRQQIAANLKIPVSKTTLHRQNHGTQHSRGQPQNFSHGHQSTMQQQSVQRGAPSRRMGPKQDTYDTDAESLDTTLPRESVVHVIDSQRHEHISDQEHSDNEDVENESDAEGEVEGEARDESDGEDDEEPRFTEEQWRILQQGGFEDAEPSLQCKFLNDYQAGNQYGIFDANNSYPSTTSGIPEGLPGKYNQAQDPASEDFDEQNEISPSPQRLGVKAQGRQHFANQPLLRLPDRPPYQQPQPFQPPHVEPRDNGADTNATTMRRGAKLQYSQILPTPSVEVTAHRNFRSQNETPLQLSSQRQKSDPTIIKQHLPTLPISEEQAVKPPTLHRSEEAAEAQPQGPVEDYDLPELHKMAYEDLINENFDKNPRAGTPVISDNMLERPLVERLQHVQNLDGPDQAKFFSTLPTQEWEDAGDWFLDQFSSIIKRTKEARQQKRKLAKEYEKEVENRHNHVTKKQKTVEEALAKMKNQGMGLIPKTPERKR</sequence>
<organism evidence="1 2">
    <name type="scientific">Lindgomyces ingoldianus</name>
    <dbReference type="NCBI Taxonomy" id="673940"/>
    <lineage>
        <taxon>Eukaryota</taxon>
        <taxon>Fungi</taxon>
        <taxon>Dikarya</taxon>
        <taxon>Ascomycota</taxon>
        <taxon>Pezizomycotina</taxon>
        <taxon>Dothideomycetes</taxon>
        <taxon>Pleosporomycetidae</taxon>
        <taxon>Pleosporales</taxon>
        <taxon>Lindgomycetaceae</taxon>
        <taxon>Lindgomyces</taxon>
    </lineage>
</organism>
<reference evidence="1" key="1">
    <citation type="journal article" date="2020" name="Stud. Mycol.">
        <title>101 Dothideomycetes genomes: a test case for predicting lifestyles and emergence of pathogens.</title>
        <authorList>
            <person name="Haridas S."/>
            <person name="Albert R."/>
            <person name="Binder M."/>
            <person name="Bloem J."/>
            <person name="Labutti K."/>
            <person name="Salamov A."/>
            <person name="Andreopoulos B."/>
            <person name="Baker S."/>
            <person name="Barry K."/>
            <person name="Bills G."/>
            <person name="Bluhm B."/>
            <person name="Cannon C."/>
            <person name="Castanera R."/>
            <person name="Culley D."/>
            <person name="Daum C."/>
            <person name="Ezra D."/>
            <person name="Gonzalez J."/>
            <person name="Henrissat B."/>
            <person name="Kuo A."/>
            <person name="Liang C."/>
            <person name="Lipzen A."/>
            <person name="Lutzoni F."/>
            <person name="Magnuson J."/>
            <person name="Mondo S."/>
            <person name="Nolan M."/>
            <person name="Ohm R."/>
            <person name="Pangilinan J."/>
            <person name="Park H.-J."/>
            <person name="Ramirez L."/>
            <person name="Alfaro M."/>
            <person name="Sun H."/>
            <person name="Tritt A."/>
            <person name="Yoshinaga Y."/>
            <person name="Zwiers L.-H."/>
            <person name="Turgeon B."/>
            <person name="Goodwin S."/>
            <person name="Spatafora J."/>
            <person name="Crous P."/>
            <person name="Grigoriev I."/>
        </authorList>
    </citation>
    <scope>NUCLEOTIDE SEQUENCE</scope>
    <source>
        <strain evidence="1">ATCC 200398</strain>
    </source>
</reference>
<keyword evidence="2" id="KW-1185">Reference proteome</keyword>
<proteinExistence type="predicted"/>
<name>A0ACB6RBJ0_9PLEO</name>
<evidence type="ECO:0000313" key="1">
    <source>
        <dbReference type="EMBL" id="KAF2475836.1"/>
    </source>
</evidence>
<dbReference type="Proteomes" id="UP000799755">
    <property type="component" value="Unassembled WGS sequence"/>
</dbReference>
<dbReference type="EMBL" id="MU003495">
    <property type="protein sequence ID" value="KAF2475836.1"/>
    <property type="molecule type" value="Genomic_DNA"/>
</dbReference>
<gene>
    <name evidence="1" type="ORF">BDR25DRAFT_339817</name>
</gene>